<dbReference type="CDD" id="cd07720">
    <property type="entry name" value="OPHC2-like_MBL-fold"/>
    <property type="match status" value="1"/>
</dbReference>
<keyword evidence="3 7" id="KW-0378">Hydrolase</keyword>
<dbReference type="RefSeq" id="WP_182166651.1">
    <property type="nucleotide sequence ID" value="NZ_JACFXV010000062.1"/>
</dbReference>
<evidence type="ECO:0000256" key="5">
    <source>
        <dbReference type="SAM" id="SignalP"/>
    </source>
</evidence>
<dbReference type="InterPro" id="IPR001279">
    <property type="entry name" value="Metallo-B-lactamas"/>
</dbReference>
<dbReference type="PANTHER" id="PTHR42978">
    <property type="entry name" value="QUORUM-QUENCHING LACTONASE YTNP-RELATED-RELATED"/>
    <property type="match status" value="1"/>
</dbReference>
<feature type="chain" id="PRO_5032440554" evidence="5">
    <location>
        <begin position="22"/>
        <end position="322"/>
    </location>
</feature>
<evidence type="ECO:0000313" key="8">
    <source>
        <dbReference type="Proteomes" id="UP000541109"/>
    </source>
</evidence>
<gene>
    <name evidence="7" type="ORF">H2509_14940</name>
</gene>
<comment type="caution">
    <text evidence="7">The sequence shown here is derived from an EMBL/GenBank/DDBJ whole genome shotgun (WGS) entry which is preliminary data.</text>
</comment>
<keyword evidence="4" id="KW-0862">Zinc</keyword>
<keyword evidence="5" id="KW-0732">Signal</keyword>
<dbReference type="InterPro" id="IPR006311">
    <property type="entry name" value="TAT_signal"/>
</dbReference>
<protein>
    <submittedName>
        <fullName evidence="7">MBL fold metallo-hydrolase</fullName>
    </submittedName>
</protein>
<reference evidence="7 8" key="1">
    <citation type="submission" date="2020-07" db="EMBL/GenBank/DDBJ databases">
        <title>Stappia sp., F7233, whole genome shotgun sequencing project.</title>
        <authorList>
            <person name="Jiang S."/>
            <person name="Liu Z.W."/>
            <person name="Du Z.J."/>
        </authorList>
    </citation>
    <scope>NUCLEOTIDE SEQUENCE [LARGE SCALE GENOMIC DNA]</scope>
    <source>
        <strain evidence="7 8">F7233</strain>
    </source>
</reference>
<organism evidence="7 8">
    <name type="scientific">Stappia albiluteola</name>
    <dbReference type="NCBI Taxonomy" id="2758565"/>
    <lineage>
        <taxon>Bacteria</taxon>
        <taxon>Pseudomonadati</taxon>
        <taxon>Pseudomonadota</taxon>
        <taxon>Alphaproteobacteria</taxon>
        <taxon>Hyphomicrobiales</taxon>
        <taxon>Stappiaceae</taxon>
        <taxon>Stappia</taxon>
    </lineage>
</organism>
<dbReference type="Proteomes" id="UP000541109">
    <property type="component" value="Unassembled WGS sequence"/>
</dbReference>
<keyword evidence="8" id="KW-1185">Reference proteome</keyword>
<evidence type="ECO:0000256" key="2">
    <source>
        <dbReference type="ARBA" id="ARBA00022723"/>
    </source>
</evidence>
<feature type="signal peptide" evidence="5">
    <location>
        <begin position="1"/>
        <end position="21"/>
    </location>
</feature>
<keyword evidence="2" id="KW-0479">Metal-binding</keyword>
<name>A0A839AHL8_9HYPH</name>
<evidence type="ECO:0000256" key="1">
    <source>
        <dbReference type="ARBA" id="ARBA00007749"/>
    </source>
</evidence>
<proteinExistence type="inferred from homology"/>
<evidence type="ECO:0000259" key="6">
    <source>
        <dbReference type="SMART" id="SM00849"/>
    </source>
</evidence>
<evidence type="ECO:0000313" key="7">
    <source>
        <dbReference type="EMBL" id="MBA5778424.1"/>
    </source>
</evidence>
<dbReference type="InterPro" id="IPR036866">
    <property type="entry name" value="RibonucZ/Hydroxyglut_hydro"/>
</dbReference>
<dbReference type="Pfam" id="PF00753">
    <property type="entry name" value="Lactamase_B"/>
    <property type="match status" value="1"/>
</dbReference>
<dbReference type="GO" id="GO:0016787">
    <property type="term" value="F:hydrolase activity"/>
    <property type="evidence" value="ECO:0007669"/>
    <property type="project" value="UniProtKB-KW"/>
</dbReference>
<dbReference type="AlphaFoldDB" id="A0A839AHL8"/>
<dbReference type="PANTHER" id="PTHR42978:SF6">
    <property type="entry name" value="QUORUM-QUENCHING LACTONASE YTNP-RELATED"/>
    <property type="match status" value="1"/>
</dbReference>
<sequence>MKSVSMSRRAALASAAGAAFAAPFIARGVTPVQAAAPQLGPSRPSFNRVQLGGFEVTTLLDAANPIPGPHPIFGQDQTAEAVAALAKENHLPTDKMVIGFTPVLVNTGKELVLFDTGLGGGAGSLPAQIKASGYTPEQVDVVVITHMHPDHIGGLMSNGHPTYANARYVTGQVEYDFWSSPDRLSGPTEGGAKLVQANVVPLAGKMTFIGNEGEVVAGIHGIDAHGHTPGHMAFHIESDGHRLLVWGDVANHFVVSIQRPDWHVRFDMDKEKAAATRKRIFDMAAADSLAVTGYHMPFPSLGYISAKDGGYRWDAASYQFSI</sequence>
<dbReference type="Gene3D" id="3.60.15.10">
    <property type="entry name" value="Ribonuclease Z/Hydroxyacylglutathione hydrolase-like"/>
    <property type="match status" value="1"/>
</dbReference>
<dbReference type="SUPFAM" id="SSF56281">
    <property type="entry name" value="Metallo-hydrolase/oxidoreductase"/>
    <property type="match status" value="1"/>
</dbReference>
<dbReference type="EMBL" id="JACFXV010000062">
    <property type="protein sequence ID" value="MBA5778424.1"/>
    <property type="molecule type" value="Genomic_DNA"/>
</dbReference>
<comment type="similarity">
    <text evidence="1">Belongs to the metallo-beta-lactamase superfamily.</text>
</comment>
<feature type="domain" description="Metallo-beta-lactamase" evidence="6">
    <location>
        <begin position="99"/>
        <end position="294"/>
    </location>
</feature>
<dbReference type="InterPro" id="IPR051013">
    <property type="entry name" value="MBL_superfamily_lactonases"/>
</dbReference>
<dbReference type="PROSITE" id="PS51318">
    <property type="entry name" value="TAT"/>
    <property type="match status" value="1"/>
</dbReference>
<evidence type="ECO:0000256" key="3">
    <source>
        <dbReference type="ARBA" id="ARBA00022801"/>
    </source>
</evidence>
<dbReference type="SMART" id="SM00849">
    <property type="entry name" value="Lactamase_B"/>
    <property type="match status" value="1"/>
</dbReference>
<evidence type="ECO:0000256" key="4">
    <source>
        <dbReference type="ARBA" id="ARBA00022833"/>
    </source>
</evidence>
<accession>A0A839AHL8</accession>
<dbReference type="GO" id="GO:0046872">
    <property type="term" value="F:metal ion binding"/>
    <property type="evidence" value="ECO:0007669"/>
    <property type="project" value="UniProtKB-KW"/>
</dbReference>